<dbReference type="PROSITE" id="PS50132">
    <property type="entry name" value="RGS"/>
    <property type="match status" value="1"/>
</dbReference>
<protein>
    <submittedName>
        <fullName evidence="3">Predicted protein</fullName>
    </submittedName>
</protein>
<name>D2VGI3_NAEGR</name>
<dbReference type="GeneID" id="8850105"/>
<gene>
    <name evidence="3" type="ORF">NAEGRDRAFT_67989</name>
</gene>
<feature type="domain" description="RGS" evidence="2">
    <location>
        <begin position="306"/>
        <end position="400"/>
    </location>
</feature>
<reference evidence="3 4" key="1">
    <citation type="journal article" date="2010" name="Cell">
        <title>The genome of Naegleria gruberi illuminates early eukaryotic versatility.</title>
        <authorList>
            <person name="Fritz-Laylin L.K."/>
            <person name="Prochnik S.E."/>
            <person name="Ginger M.L."/>
            <person name="Dacks J.B."/>
            <person name="Carpenter M.L."/>
            <person name="Field M.C."/>
            <person name="Kuo A."/>
            <person name="Paredez A."/>
            <person name="Chapman J."/>
            <person name="Pham J."/>
            <person name="Shu S."/>
            <person name="Neupane R."/>
            <person name="Cipriano M."/>
            <person name="Mancuso J."/>
            <person name="Tu H."/>
            <person name="Salamov A."/>
            <person name="Lindquist E."/>
            <person name="Shapiro H."/>
            <person name="Lucas S."/>
            <person name="Grigoriev I.V."/>
            <person name="Cande W.Z."/>
            <person name="Fulton C."/>
            <person name="Rokhsar D.S."/>
            <person name="Dawson S.C."/>
        </authorList>
    </citation>
    <scope>NUCLEOTIDE SEQUENCE [LARGE SCALE GENOMIC DNA]</scope>
    <source>
        <strain evidence="3 4">NEG-M</strain>
    </source>
</reference>
<dbReference type="EMBL" id="GG738870">
    <property type="protein sequence ID" value="EFC44069.1"/>
    <property type="molecule type" value="Genomic_DNA"/>
</dbReference>
<dbReference type="InterPro" id="IPR036305">
    <property type="entry name" value="RGS_sf"/>
</dbReference>
<dbReference type="InterPro" id="IPR016137">
    <property type="entry name" value="RGS"/>
</dbReference>
<feature type="transmembrane region" description="Helical" evidence="1">
    <location>
        <begin position="224"/>
        <end position="247"/>
    </location>
</feature>
<dbReference type="VEuPathDB" id="AmoebaDB:NAEGRDRAFT_67989"/>
<keyword evidence="1" id="KW-0812">Transmembrane</keyword>
<evidence type="ECO:0000259" key="2">
    <source>
        <dbReference type="PROSITE" id="PS50132"/>
    </source>
</evidence>
<dbReference type="KEGG" id="ngr:NAEGRDRAFT_67989"/>
<feature type="transmembrane region" description="Helical" evidence="1">
    <location>
        <begin position="128"/>
        <end position="150"/>
    </location>
</feature>
<sequence length="421" mass="48548">MTLPSTCRCIRVFSSYKLNKVKMKLFENQLQQKVLESKSSNIEMEVKQEIALENEVNDNNLESVPVEKVESSKSLSDQSVVDTYNMEIPDEIPSNAAVANKMDYSLMKTNFSMKFKIKTLQFLTSYKFVAVVYITCFLFNTLLWLLMAGIEFGIDKTGKKFENGASQLFVYPGMFEFRFGCVLTINGLILVSCLTLIYLIFEIGSIILLLMADRDAWNIKTESIVIIITQVIGLALFVILGNINGYITLVDYIIPYSLFLFAFASLEIIITVLRPIAWEIYLDRFKKNRSARLDSTGNLSNNKDSQVASNLEDENYYQKLLDFARRCYCPESLLCWKSIQQYKKENYHNKKMAAEFILEQFLTIGAPAELNIENVELRKRLIISKIESEEYYFGNDLFEEIETHCVNDLADLINRFKFSNQ</sequence>
<dbReference type="RefSeq" id="XP_002676813.1">
    <property type="nucleotide sequence ID" value="XM_002676767.1"/>
</dbReference>
<feature type="transmembrane region" description="Helical" evidence="1">
    <location>
        <begin position="253"/>
        <end position="277"/>
    </location>
</feature>
<dbReference type="OrthoDB" id="196547at2759"/>
<keyword evidence="4" id="KW-1185">Reference proteome</keyword>
<evidence type="ECO:0000313" key="4">
    <source>
        <dbReference type="Proteomes" id="UP000006671"/>
    </source>
</evidence>
<dbReference type="SUPFAM" id="SSF48097">
    <property type="entry name" value="Regulator of G-protein signaling, RGS"/>
    <property type="match status" value="1"/>
</dbReference>
<keyword evidence="1" id="KW-1133">Transmembrane helix</keyword>
<evidence type="ECO:0000256" key="1">
    <source>
        <dbReference type="SAM" id="Phobius"/>
    </source>
</evidence>
<dbReference type="InterPro" id="IPR044926">
    <property type="entry name" value="RGS_subdomain_2"/>
</dbReference>
<proteinExistence type="predicted"/>
<evidence type="ECO:0000313" key="3">
    <source>
        <dbReference type="EMBL" id="EFC44069.1"/>
    </source>
</evidence>
<feature type="transmembrane region" description="Helical" evidence="1">
    <location>
        <begin position="188"/>
        <end position="212"/>
    </location>
</feature>
<keyword evidence="1" id="KW-0472">Membrane</keyword>
<dbReference type="InParanoid" id="D2VGI3"/>
<accession>D2VGI3</accession>
<dbReference type="Proteomes" id="UP000006671">
    <property type="component" value="Unassembled WGS sequence"/>
</dbReference>
<dbReference type="Gene3D" id="1.10.167.10">
    <property type="entry name" value="Regulator of G-protein Signalling 4, domain 2"/>
    <property type="match status" value="1"/>
</dbReference>
<dbReference type="AlphaFoldDB" id="D2VGI3"/>
<organism evidence="4">
    <name type="scientific">Naegleria gruberi</name>
    <name type="common">Amoeba</name>
    <dbReference type="NCBI Taxonomy" id="5762"/>
    <lineage>
        <taxon>Eukaryota</taxon>
        <taxon>Discoba</taxon>
        <taxon>Heterolobosea</taxon>
        <taxon>Tetramitia</taxon>
        <taxon>Eutetramitia</taxon>
        <taxon>Vahlkampfiidae</taxon>
        <taxon>Naegleria</taxon>
    </lineage>
</organism>